<dbReference type="Gene3D" id="1.10.150.130">
    <property type="match status" value="1"/>
</dbReference>
<accession>A0A4Z0KCS2</accession>
<evidence type="ECO:0000313" key="8">
    <source>
        <dbReference type="Proteomes" id="UP000297736"/>
    </source>
</evidence>
<dbReference type="InterPro" id="IPR002104">
    <property type="entry name" value="Integrase_catalytic"/>
</dbReference>
<evidence type="ECO:0000313" key="7">
    <source>
        <dbReference type="EMBL" id="TGD36255.1"/>
    </source>
</evidence>
<comment type="caution">
    <text evidence="7">The sequence shown here is derived from an EMBL/GenBank/DDBJ whole genome shotgun (WGS) entry which is preliminary data.</text>
</comment>
<evidence type="ECO:0000256" key="4">
    <source>
        <dbReference type="PROSITE-ProRule" id="PRU01248"/>
    </source>
</evidence>
<dbReference type="Pfam" id="PF02899">
    <property type="entry name" value="Phage_int_SAM_1"/>
    <property type="match status" value="1"/>
</dbReference>
<dbReference type="Gene3D" id="1.10.443.10">
    <property type="entry name" value="Intergrase catalytic core"/>
    <property type="match status" value="1"/>
</dbReference>
<dbReference type="PROSITE" id="PS51900">
    <property type="entry name" value="CB"/>
    <property type="match status" value="1"/>
</dbReference>
<evidence type="ECO:0000256" key="3">
    <source>
        <dbReference type="ARBA" id="ARBA00023172"/>
    </source>
</evidence>
<dbReference type="SUPFAM" id="SSF56349">
    <property type="entry name" value="DNA breaking-rejoining enzymes"/>
    <property type="match status" value="1"/>
</dbReference>
<proteinExistence type="predicted"/>
<reference evidence="7 8" key="1">
    <citation type="submission" date="2018-10" db="EMBL/GenBank/DDBJ databases">
        <title>Brevibacterium genomes from Austrain hard cheese rinds.</title>
        <authorList>
            <person name="Anast J.M."/>
            <person name="Dzieciol M."/>
            <person name="Schultz D.L."/>
            <person name="Mann E."/>
            <person name="Wagner M."/>
            <person name="Schmitz-Esser S."/>
        </authorList>
    </citation>
    <scope>NUCLEOTIDE SEQUENCE [LARGE SCALE GENOMIC DNA]</scope>
    <source>
        <strain evidence="7 8">L261</strain>
    </source>
</reference>
<dbReference type="PANTHER" id="PTHR30349:SF81">
    <property type="entry name" value="TYROSINE RECOMBINASE XERC"/>
    <property type="match status" value="1"/>
</dbReference>
<dbReference type="GO" id="GO:0006310">
    <property type="term" value="P:DNA recombination"/>
    <property type="evidence" value="ECO:0007669"/>
    <property type="project" value="UniProtKB-KW"/>
</dbReference>
<evidence type="ECO:0000256" key="1">
    <source>
        <dbReference type="ARBA" id="ARBA00022908"/>
    </source>
</evidence>
<dbReference type="RefSeq" id="WP_135448633.1">
    <property type="nucleotide sequence ID" value="NZ_RHFF01000052.1"/>
</dbReference>
<keyword evidence="2 4" id="KW-0238">DNA-binding</keyword>
<dbReference type="InterPro" id="IPR013762">
    <property type="entry name" value="Integrase-like_cat_sf"/>
</dbReference>
<gene>
    <name evidence="7" type="ORF">EB834_20360</name>
</gene>
<dbReference type="InterPro" id="IPR044068">
    <property type="entry name" value="CB"/>
</dbReference>
<dbReference type="Pfam" id="PF00589">
    <property type="entry name" value="Phage_integrase"/>
    <property type="match status" value="1"/>
</dbReference>
<evidence type="ECO:0000259" key="6">
    <source>
        <dbReference type="PROSITE" id="PS51900"/>
    </source>
</evidence>
<dbReference type="AlphaFoldDB" id="A0A4Z0KCS2"/>
<feature type="domain" description="Core-binding (CB)" evidence="6">
    <location>
        <begin position="10"/>
        <end position="103"/>
    </location>
</feature>
<dbReference type="InterPro" id="IPR004107">
    <property type="entry name" value="Integrase_SAM-like_N"/>
</dbReference>
<sequence>MKHNPDTGAPDFFVFARNFLHSYLPKVRKSSPATITAYRLSLECFLAFVTNHNQKNRGQITFDDCNRDTVKAWLEWMNTEKSYAPTTVTLRLTAMRTFLNFAANEDLTLVAVAQAAAGVKPPRTPHRPIEYLDTTQTRALLGAFDMRTTKSRRNHMMLILLYDTALRVSELTGLTCADVQLTSPAQVRVHGKGNTIRIVPITTRTVEHLTSYLAEFHPGQISTDRPLFYTHHQGQVSGMSTDSVSLIVHQAAAKARTECHSIPLRVHPHMLRKTKAMDLYQDGIPLPIIMRLLGHTNASTTETFYAFATLDMMRQAINAATPTPGVPDLTNTQLDSLYSLR</sequence>
<protein>
    <submittedName>
        <fullName evidence="7">Integrase</fullName>
    </submittedName>
</protein>
<dbReference type="InterPro" id="IPR010998">
    <property type="entry name" value="Integrase_recombinase_N"/>
</dbReference>
<dbReference type="EMBL" id="RHFF01000052">
    <property type="protein sequence ID" value="TGD36255.1"/>
    <property type="molecule type" value="Genomic_DNA"/>
</dbReference>
<feature type="domain" description="Tyr recombinase" evidence="5">
    <location>
        <begin position="127"/>
        <end position="318"/>
    </location>
</feature>
<evidence type="ECO:0000256" key="2">
    <source>
        <dbReference type="ARBA" id="ARBA00023125"/>
    </source>
</evidence>
<dbReference type="PANTHER" id="PTHR30349">
    <property type="entry name" value="PHAGE INTEGRASE-RELATED"/>
    <property type="match status" value="1"/>
</dbReference>
<dbReference type="InterPro" id="IPR050090">
    <property type="entry name" value="Tyrosine_recombinase_XerCD"/>
</dbReference>
<dbReference type="GO" id="GO:0003677">
    <property type="term" value="F:DNA binding"/>
    <property type="evidence" value="ECO:0007669"/>
    <property type="project" value="UniProtKB-UniRule"/>
</dbReference>
<dbReference type="InterPro" id="IPR011010">
    <property type="entry name" value="DNA_brk_join_enz"/>
</dbReference>
<dbReference type="PROSITE" id="PS51898">
    <property type="entry name" value="TYR_RECOMBINASE"/>
    <property type="match status" value="1"/>
</dbReference>
<organism evidence="7 8">
    <name type="scientific">Brevibacterium aurantiacum</name>
    <dbReference type="NCBI Taxonomy" id="273384"/>
    <lineage>
        <taxon>Bacteria</taxon>
        <taxon>Bacillati</taxon>
        <taxon>Actinomycetota</taxon>
        <taxon>Actinomycetes</taxon>
        <taxon>Micrococcales</taxon>
        <taxon>Brevibacteriaceae</taxon>
        <taxon>Brevibacterium</taxon>
    </lineage>
</organism>
<name>A0A4Z0KCS2_BREAU</name>
<dbReference type="Proteomes" id="UP000297736">
    <property type="component" value="Unassembled WGS sequence"/>
</dbReference>
<dbReference type="GO" id="GO:0015074">
    <property type="term" value="P:DNA integration"/>
    <property type="evidence" value="ECO:0007669"/>
    <property type="project" value="UniProtKB-KW"/>
</dbReference>
<keyword evidence="3" id="KW-0233">DNA recombination</keyword>
<evidence type="ECO:0000259" key="5">
    <source>
        <dbReference type="PROSITE" id="PS51898"/>
    </source>
</evidence>
<keyword evidence="1" id="KW-0229">DNA integration</keyword>